<feature type="transmembrane region" description="Helical" evidence="5">
    <location>
        <begin position="182"/>
        <end position="207"/>
    </location>
</feature>
<sequence length="266" mass="28130">MSASPLPLPEVDNASEGFVRKYFGPVSQGTVSRIVSVASAEETLLALGAGNFIDYVRSFVFGSVFRQEELEAWWNPNAVLSGVIALNAMHTAVLRHLSGDASANIAMKVRLYKEEESIVGPLLDFSKAARRDALSVVLPMFVRAVFVPLAAAVSIAPLALQPCAERVSGVLALQLMAGVSPALMWAANLAFDLSIYALAWSLVGAMLNTQYNLAAETNAAILAVVLSFSVVGICTAYLIASFSKSPAAAFTLTALFFFFGGEKASA</sequence>
<evidence type="ECO:0000313" key="7">
    <source>
        <dbReference type="EMBL" id="KAK8777014.1"/>
    </source>
</evidence>
<accession>A0AAQ4EQG3</accession>
<evidence type="ECO:0000259" key="6">
    <source>
        <dbReference type="Pfam" id="PF12698"/>
    </source>
</evidence>
<comment type="subcellular location">
    <subcellularLocation>
        <location evidence="1">Membrane</location>
        <topology evidence="1">Multi-pass membrane protein</topology>
    </subcellularLocation>
</comment>
<feature type="transmembrane region" description="Helical" evidence="5">
    <location>
        <begin position="140"/>
        <end position="162"/>
    </location>
</feature>
<proteinExistence type="predicted"/>
<keyword evidence="2 5" id="KW-0812">Transmembrane</keyword>
<dbReference type="AlphaFoldDB" id="A0AAQ4EQG3"/>
<name>A0AAQ4EQG3_AMBAM</name>
<feature type="transmembrane region" description="Helical" evidence="5">
    <location>
        <begin position="219"/>
        <end position="239"/>
    </location>
</feature>
<evidence type="ECO:0000313" key="8">
    <source>
        <dbReference type="Proteomes" id="UP001321473"/>
    </source>
</evidence>
<feature type="domain" description="ABC-2 type transporter transmembrane" evidence="6">
    <location>
        <begin position="64"/>
        <end position="260"/>
    </location>
</feature>
<keyword evidence="3 5" id="KW-1133">Transmembrane helix</keyword>
<dbReference type="Proteomes" id="UP001321473">
    <property type="component" value="Unassembled WGS sequence"/>
</dbReference>
<evidence type="ECO:0000256" key="3">
    <source>
        <dbReference type="ARBA" id="ARBA00022989"/>
    </source>
</evidence>
<gene>
    <name evidence="7" type="ORF">V5799_029641</name>
</gene>
<reference evidence="7 8" key="1">
    <citation type="journal article" date="2023" name="Arcadia Sci">
        <title>De novo assembly of a long-read Amblyomma americanum tick genome.</title>
        <authorList>
            <person name="Chou S."/>
            <person name="Poskanzer K.E."/>
            <person name="Rollins M."/>
            <person name="Thuy-Boun P.S."/>
        </authorList>
    </citation>
    <scope>NUCLEOTIDE SEQUENCE [LARGE SCALE GENOMIC DNA]</scope>
    <source>
        <strain evidence="7">F_SG_1</strain>
        <tissue evidence="7">Salivary glands</tissue>
    </source>
</reference>
<keyword evidence="8" id="KW-1185">Reference proteome</keyword>
<dbReference type="InterPro" id="IPR013525">
    <property type="entry name" value="ABC2_TM"/>
</dbReference>
<protein>
    <recommendedName>
        <fullName evidence="6">ABC-2 type transporter transmembrane domain-containing protein</fullName>
    </recommendedName>
</protein>
<evidence type="ECO:0000256" key="1">
    <source>
        <dbReference type="ARBA" id="ARBA00004141"/>
    </source>
</evidence>
<keyword evidence="4 5" id="KW-0472">Membrane</keyword>
<evidence type="ECO:0000256" key="4">
    <source>
        <dbReference type="ARBA" id="ARBA00023136"/>
    </source>
</evidence>
<evidence type="ECO:0000256" key="5">
    <source>
        <dbReference type="SAM" id="Phobius"/>
    </source>
</evidence>
<comment type="caution">
    <text evidence="7">The sequence shown here is derived from an EMBL/GenBank/DDBJ whole genome shotgun (WGS) entry which is preliminary data.</text>
</comment>
<organism evidence="7 8">
    <name type="scientific">Amblyomma americanum</name>
    <name type="common">Lone star tick</name>
    <dbReference type="NCBI Taxonomy" id="6943"/>
    <lineage>
        <taxon>Eukaryota</taxon>
        <taxon>Metazoa</taxon>
        <taxon>Ecdysozoa</taxon>
        <taxon>Arthropoda</taxon>
        <taxon>Chelicerata</taxon>
        <taxon>Arachnida</taxon>
        <taxon>Acari</taxon>
        <taxon>Parasitiformes</taxon>
        <taxon>Ixodida</taxon>
        <taxon>Ixodoidea</taxon>
        <taxon>Ixodidae</taxon>
        <taxon>Amblyomminae</taxon>
        <taxon>Amblyomma</taxon>
    </lineage>
</organism>
<dbReference type="GO" id="GO:0140359">
    <property type="term" value="F:ABC-type transporter activity"/>
    <property type="evidence" value="ECO:0007669"/>
    <property type="project" value="InterPro"/>
</dbReference>
<dbReference type="Pfam" id="PF12698">
    <property type="entry name" value="ABC2_membrane_3"/>
    <property type="match status" value="1"/>
</dbReference>
<evidence type="ECO:0000256" key="2">
    <source>
        <dbReference type="ARBA" id="ARBA00022692"/>
    </source>
</evidence>
<dbReference type="GO" id="GO:0016020">
    <property type="term" value="C:membrane"/>
    <property type="evidence" value="ECO:0007669"/>
    <property type="project" value="UniProtKB-SubCell"/>
</dbReference>
<dbReference type="EMBL" id="JARKHS020012301">
    <property type="protein sequence ID" value="KAK8777014.1"/>
    <property type="molecule type" value="Genomic_DNA"/>
</dbReference>